<comment type="similarity">
    <text evidence="2">Belongs to the UPF0718 family.</text>
</comment>
<dbReference type="GO" id="GO:0005886">
    <property type="term" value="C:plasma membrane"/>
    <property type="evidence" value="ECO:0007669"/>
    <property type="project" value="UniProtKB-SubCell"/>
</dbReference>
<organism evidence="8">
    <name type="scientific">marine metagenome</name>
    <dbReference type="NCBI Taxonomy" id="408172"/>
    <lineage>
        <taxon>unclassified sequences</taxon>
        <taxon>metagenomes</taxon>
        <taxon>ecological metagenomes</taxon>
    </lineage>
</organism>
<sequence>VFQHTYTSAALATFWDLTSQLWYFVVVGALFSALAWCFLPRDRMREALARRTAGSVVVASLLGLVSPMCTFAAIPVVGTLLKAGVPAPPLMAFLVASPLMNPSLFVYTYGALGMEMATARVLTALVMGLSAGLATRLVSRGGFLYIEALGSADDGVRYPVVAGGSGQLPEPVVWTSLVATTARRFAKDLAFISKYFALGIAVAALAKTLLSEELVRAAVGTGSAWSVPMAVALGVPLYACGGGAIPIVEIMMQMGMTSGAALAFFIAGPATKVSTLAVLGTVFGRRLLFCYLALMLSGALFWGLVYPFQHSELEVGAGADSAAP</sequence>
<reference evidence="8" key="1">
    <citation type="submission" date="2018-05" db="EMBL/GenBank/DDBJ databases">
        <authorList>
            <person name="Lanie J.A."/>
            <person name="Ng W.-L."/>
            <person name="Kazmierczak K.M."/>
            <person name="Andrzejewski T.M."/>
            <person name="Davidsen T.M."/>
            <person name="Wayne K.J."/>
            <person name="Tettelin H."/>
            <person name="Glass J.I."/>
            <person name="Rusch D."/>
            <person name="Podicherti R."/>
            <person name="Tsui H.-C.T."/>
            <person name="Winkler M.E."/>
        </authorList>
    </citation>
    <scope>NUCLEOTIDE SEQUENCE</scope>
</reference>
<evidence type="ECO:0000256" key="3">
    <source>
        <dbReference type="ARBA" id="ARBA00022475"/>
    </source>
</evidence>
<evidence type="ECO:0000256" key="5">
    <source>
        <dbReference type="ARBA" id="ARBA00022989"/>
    </source>
</evidence>
<keyword evidence="4 7" id="KW-0812">Transmembrane</keyword>
<gene>
    <name evidence="8" type="ORF">METZ01_LOCUS345843</name>
</gene>
<evidence type="ECO:0000313" key="8">
    <source>
        <dbReference type="EMBL" id="SVC92989.1"/>
    </source>
</evidence>
<feature type="transmembrane region" description="Helical" evidence="7">
    <location>
        <begin position="52"/>
        <end position="78"/>
    </location>
</feature>
<feature type="transmembrane region" description="Helical" evidence="7">
    <location>
        <begin position="21"/>
        <end position="40"/>
    </location>
</feature>
<keyword evidence="6 7" id="KW-0472">Membrane</keyword>
<feature type="non-terminal residue" evidence="8">
    <location>
        <position position="324"/>
    </location>
</feature>
<keyword evidence="5 7" id="KW-1133">Transmembrane helix</keyword>
<evidence type="ECO:0008006" key="9">
    <source>
        <dbReference type="Google" id="ProtNLM"/>
    </source>
</evidence>
<dbReference type="EMBL" id="UINC01119283">
    <property type="protein sequence ID" value="SVC92989.1"/>
    <property type="molecule type" value="Genomic_DNA"/>
</dbReference>
<evidence type="ECO:0000256" key="6">
    <source>
        <dbReference type="ARBA" id="ARBA00023136"/>
    </source>
</evidence>
<evidence type="ECO:0000256" key="2">
    <source>
        <dbReference type="ARBA" id="ARBA00006386"/>
    </source>
</evidence>
<evidence type="ECO:0000256" key="1">
    <source>
        <dbReference type="ARBA" id="ARBA00004651"/>
    </source>
</evidence>
<dbReference type="InterPro" id="IPR005524">
    <property type="entry name" value="DUF318"/>
</dbReference>
<feature type="transmembrane region" description="Helical" evidence="7">
    <location>
        <begin position="192"/>
        <end position="210"/>
    </location>
</feature>
<feature type="non-terminal residue" evidence="8">
    <location>
        <position position="1"/>
    </location>
</feature>
<feature type="transmembrane region" description="Helical" evidence="7">
    <location>
        <begin position="288"/>
        <end position="308"/>
    </location>
</feature>
<accession>A0A382R5G9</accession>
<protein>
    <recommendedName>
        <fullName evidence="9">Permease</fullName>
    </recommendedName>
</protein>
<dbReference type="Pfam" id="PF03773">
    <property type="entry name" value="ArsP_1"/>
    <property type="match status" value="1"/>
</dbReference>
<dbReference type="PANTHER" id="PTHR34184">
    <property type="entry name" value="UPF0718 PROTEIN YCGR"/>
    <property type="match status" value="1"/>
</dbReference>
<keyword evidence="3" id="KW-1003">Cell membrane</keyword>
<evidence type="ECO:0000256" key="4">
    <source>
        <dbReference type="ARBA" id="ARBA00022692"/>
    </source>
</evidence>
<name>A0A382R5G9_9ZZZZ</name>
<dbReference type="InterPro" id="IPR052923">
    <property type="entry name" value="UPF0718"/>
</dbReference>
<feature type="transmembrane region" description="Helical" evidence="7">
    <location>
        <begin position="217"/>
        <end position="239"/>
    </location>
</feature>
<comment type="subcellular location">
    <subcellularLocation>
        <location evidence="1">Cell membrane</location>
        <topology evidence="1">Multi-pass membrane protein</topology>
    </subcellularLocation>
</comment>
<evidence type="ECO:0000256" key="7">
    <source>
        <dbReference type="SAM" id="Phobius"/>
    </source>
</evidence>
<proteinExistence type="inferred from homology"/>
<dbReference type="AlphaFoldDB" id="A0A382R5G9"/>
<feature type="transmembrane region" description="Helical" evidence="7">
    <location>
        <begin position="90"/>
        <end position="109"/>
    </location>
</feature>
<dbReference type="PANTHER" id="PTHR34184:SF4">
    <property type="entry name" value="UPF0718 PROTEIN YCGR"/>
    <property type="match status" value="1"/>
</dbReference>